<comment type="similarity">
    <text evidence="1">Belongs to the DNA polymerase type-Y family.</text>
</comment>
<evidence type="ECO:0000313" key="3">
    <source>
        <dbReference type="EMBL" id="KPV46164.1"/>
    </source>
</evidence>
<dbReference type="Proteomes" id="UP000050509">
    <property type="component" value="Unassembled WGS sequence"/>
</dbReference>
<dbReference type="PANTHER" id="PTHR11076:SF33">
    <property type="entry name" value="DNA POLYMERASE KAPPA"/>
    <property type="match status" value="1"/>
</dbReference>
<dbReference type="PROSITE" id="PS50173">
    <property type="entry name" value="UMUC"/>
    <property type="match status" value="1"/>
</dbReference>
<dbReference type="InterPro" id="IPR050116">
    <property type="entry name" value="DNA_polymerase-Y"/>
</dbReference>
<comment type="caution">
    <text evidence="3">The sequence shown here is derived from an EMBL/GenBank/DDBJ whole genome shotgun (WGS) entry which is preliminary data.</text>
</comment>
<dbReference type="Pfam" id="PF11798">
    <property type="entry name" value="IMS_HHH"/>
    <property type="match status" value="1"/>
</dbReference>
<dbReference type="Gene3D" id="1.10.150.20">
    <property type="entry name" value="5' to 3' exonuclease, C-terminal subdomain"/>
    <property type="match status" value="1"/>
</dbReference>
<dbReference type="InterPro" id="IPR001126">
    <property type="entry name" value="UmuC"/>
</dbReference>
<dbReference type="GO" id="GO:0006281">
    <property type="term" value="P:DNA repair"/>
    <property type="evidence" value="ECO:0007669"/>
    <property type="project" value="InterPro"/>
</dbReference>
<dbReference type="GO" id="GO:0005829">
    <property type="term" value="C:cytosol"/>
    <property type="evidence" value="ECO:0007669"/>
    <property type="project" value="TreeGrafter"/>
</dbReference>
<dbReference type="Pfam" id="PF00817">
    <property type="entry name" value="IMS"/>
    <property type="match status" value="1"/>
</dbReference>
<organism evidence="3 4">
    <name type="scientific">Kouleothrix aurantiaca</name>
    <dbReference type="NCBI Taxonomy" id="186479"/>
    <lineage>
        <taxon>Bacteria</taxon>
        <taxon>Bacillati</taxon>
        <taxon>Chloroflexota</taxon>
        <taxon>Chloroflexia</taxon>
        <taxon>Chloroflexales</taxon>
        <taxon>Roseiflexineae</taxon>
        <taxon>Roseiflexaceae</taxon>
        <taxon>Kouleothrix</taxon>
    </lineage>
</organism>
<dbReference type="PANTHER" id="PTHR11076">
    <property type="entry name" value="DNA REPAIR POLYMERASE UMUC / TRANSFERASE FAMILY MEMBER"/>
    <property type="match status" value="1"/>
</dbReference>
<dbReference type="Gene3D" id="3.30.70.270">
    <property type="match status" value="2"/>
</dbReference>
<evidence type="ECO:0000313" key="4">
    <source>
        <dbReference type="Proteomes" id="UP000050509"/>
    </source>
</evidence>
<evidence type="ECO:0000256" key="1">
    <source>
        <dbReference type="ARBA" id="ARBA00010945"/>
    </source>
</evidence>
<dbReference type="AlphaFoldDB" id="A0A0P9D9I2"/>
<dbReference type="InterPro" id="IPR043502">
    <property type="entry name" value="DNA/RNA_pol_sf"/>
</dbReference>
<sequence>RQVRERLHRMTPLVEEISIDEAFLDVTALGEPGAALAARLQRGIRDELALSCSLGVAANKLVAKIATDVGKSLVRSGAMPNAICVVPPGEEAAFLAPLPAGALWGVGPKTAEKLAAMGIRTIGAIAAWPAADLERRFGQHGEDLSRRARGIDERPIVTERAAKSISQETTFERDVSDREIL</sequence>
<dbReference type="PATRIC" id="fig|186479.3.peg.7501"/>
<reference evidence="3 4" key="1">
    <citation type="submission" date="2015-09" db="EMBL/GenBank/DDBJ databases">
        <title>Draft genome sequence of Kouleothrix aurantiaca JCM 19913.</title>
        <authorList>
            <person name="Hemp J."/>
        </authorList>
    </citation>
    <scope>NUCLEOTIDE SEQUENCE [LARGE SCALE GENOMIC DNA]</scope>
    <source>
        <strain evidence="3 4">COM-B</strain>
    </source>
</reference>
<proteinExistence type="inferred from homology"/>
<dbReference type="GO" id="GO:0042276">
    <property type="term" value="P:error-prone translesion synthesis"/>
    <property type="evidence" value="ECO:0007669"/>
    <property type="project" value="TreeGrafter"/>
</dbReference>
<feature type="non-terminal residue" evidence="3">
    <location>
        <position position="181"/>
    </location>
</feature>
<dbReference type="SUPFAM" id="SSF56672">
    <property type="entry name" value="DNA/RNA polymerases"/>
    <property type="match status" value="1"/>
</dbReference>
<gene>
    <name evidence="3" type="ORF">SE17_43580</name>
</gene>
<name>A0A0P9D9I2_9CHLR</name>
<dbReference type="EMBL" id="LJCR01003618">
    <property type="protein sequence ID" value="KPV46164.1"/>
    <property type="molecule type" value="Genomic_DNA"/>
</dbReference>
<dbReference type="GO" id="GO:0009432">
    <property type="term" value="P:SOS response"/>
    <property type="evidence" value="ECO:0007669"/>
    <property type="project" value="TreeGrafter"/>
</dbReference>
<dbReference type="InterPro" id="IPR043128">
    <property type="entry name" value="Rev_trsase/Diguanyl_cyclase"/>
</dbReference>
<dbReference type="GO" id="GO:0003887">
    <property type="term" value="F:DNA-directed DNA polymerase activity"/>
    <property type="evidence" value="ECO:0007669"/>
    <property type="project" value="TreeGrafter"/>
</dbReference>
<feature type="domain" description="UmuC" evidence="2">
    <location>
        <begin position="1"/>
        <end position="107"/>
    </location>
</feature>
<dbReference type="InterPro" id="IPR024728">
    <property type="entry name" value="PolY_HhH_motif"/>
</dbReference>
<keyword evidence="4" id="KW-1185">Reference proteome</keyword>
<protein>
    <recommendedName>
        <fullName evidence="2">UmuC domain-containing protein</fullName>
    </recommendedName>
</protein>
<feature type="non-terminal residue" evidence="3">
    <location>
        <position position="1"/>
    </location>
</feature>
<accession>A0A0P9D9I2</accession>
<evidence type="ECO:0000259" key="2">
    <source>
        <dbReference type="PROSITE" id="PS50173"/>
    </source>
</evidence>